<organism evidence="2 3">
    <name type="scientific">Pelusios castaneus</name>
    <name type="common">West African mud turtle</name>
    <dbReference type="NCBI Taxonomy" id="367368"/>
    <lineage>
        <taxon>Eukaryota</taxon>
        <taxon>Metazoa</taxon>
        <taxon>Chordata</taxon>
        <taxon>Craniata</taxon>
        <taxon>Vertebrata</taxon>
        <taxon>Euteleostomi</taxon>
        <taxon>Archelosauria</taxon>
        <taxon>Testudinata</taxon>
        <taxon>Testudines</taxon>
        <taxon>Pleurodira</taxon>
        <taxon>Pelomedusidae</taxon>
        <taxon>Pelusios</taxon>
    </lineage>
</organism>
<dbReference type="InterPro" id="IPR003599">
    <property type="entry name" value="Ig_sub"/>
</dbReference>
<dbReference type="CDD" id="cd00099">
    <property type="entry name" value="IgV"/>
    <property type="match status" value="1"/>
</dbReference>
<sequence length="141" mass="15535">MYFLSLLPAGRCLKRVSNISVLQHPAWAVKEAGASVEMNCTLELPQGYLRPSRVLVAWHRGRSGNGLMGMGKISEAEELQGRVVTTWLEKISASILHIHNLQQNDSALYLCLFVIFPSAQPCLLEGNGTRLTVTGMGEERV</sequence>
<dbReference type="InterPro" id="IPR036179">
    <property type="entry name" value="Ig-like_dom_sf"/>
</dbReference>
<dbReference type="Gene3D" id="2.60.40.10">
    <property type="entry name" value="Immunoglobulins"/>
    <property type="match status" value="1"/>
</dbReference>
<reference evidence="2" key="1">
    <citation type="submission" date="2025-08" db="UniProtKB">
        <authorList>
            <consortium name="Ensembl"/>
        </authorList>
    </citation>
    <scope>IDENTIFICATION</scope>
</reference>
<dbReference type="Pfam" id="PF07686">
    <property type="entry name" value="V-set"/>
    <property type="match status" value="1"/>
</dbReference>
<dbReference type="SUPFAM" id="SSF48726">
    <property type="entry name" value="Immunoglobulin"/>
    <property type="match status" value="1"/>
</dbReference>
<dbReference type="AlphaFoldDB" id="A0A8C8RYV5"/>
<proteinExistence type="predicted"/>
<dbReference type="InterPro" id="IPR013106">
    <property type="entry name" value="Ig_V-set"/>
</dbReference>
<dbReference type="InterPro" id="IPR007110">
    <property type="entry name" value="Ig-like_dom"/>
</dbReference>
<dbReference type="PROSITE" id="PS50835">
    <property type="entry name" value="IG_LIKE"/>
    <property type="match status" value="1"/>
</dbReference>
<evidence type="ECO:0000313" key="3">
    <source>
        <dbReference type="Proteomes" id="UP000694393"/>
    </source>
</evidence>
<dbReference type="Proteomes" id="UP000694393">
    <property type="component" value="Unplaced"/>
</dbReference>
<reference evidence="2" key="2">
    <citation type="submission" date="2025-09" db="UniProtKB">
        <authorList>
            <consortium name="Ensembl"/>
        </authorList>
    </citation>
    <scope>IDENTIFICATION</scope>
</reference>
<accession>A0A8C8RYV5</accession>
<feature type="domain" description="Ig-like" evidence="1">
    <location>
        <begin position="33"/>
        <end position="111"/>
    </location>
</feature>
<dbReference type="SMART" id="SM00409">
    <property type="entry name" value="IG"/>
    <property type="match status" value="1"/>
</dbReference>
<protein>
    <recommendedName>
        <fullName evidence="1">Ig-like domain-containing protein</fullName>
    </recommendedName>
</protein>
<keyword evidence="3" id="KW-1185">Reference proteome</keyword>
<name>A0A8C8RYV5_9SAUR</name>
<evidence type="ECO:0000313" key="2">
    <source>
        <dbReference type="Ensembl" id="ENSPCEP00000012998.1"/>
    </source>
</evidence>
<dbReference type="InterPro" id="IPR013783">
    <property type="entry name" value="Ig-like_fold"/>
</dbReference>
<dbReference type="Ensembl" id="ENSPCET00000013470.1">
    <property type="protein sequence ID" value="ENSPCEP00000012998.1"/>
    <property type="gene ID" value="ENSPCEG00000010319.1"/>
</dbReference>
<evidence type="ECO:0000259" key="1">
    <source>
        <dbReference type="PROSITE" id="PS50835"/>
    </source>
</evidence>